<comment type="caution">
    <text evidence="5">The sequence shown here is derived from an EMBL/GenBank/DDBJ whole genome shotgun (WGS) entry which is preliminary data.</text>
</comment>
<evidence type="ECO:0000313" key="5">
    <source>
        <dbReference type="EMBL" id="MBL0764636.1"/>
    </source>
</evidence>
<feature type="domain" description="Nucleoside phosphorylase" evidence="4">
    <location>
        <begin position="31"/>
        <end position="281"/>
    </location>
</feature>
<sequence length="290" mass="33013">MQPKYPESELILNKDGSVYHLSLRPQDISDIILTVGDPSRVHKVSQYFDEVTFEMNKREFITHTGLYKGRKITVMSTGMGTDNVEIMMTELDIITNINLKKRENKSRKKSLKIIRIGTSGALQEDVPLDSLLVSQYAIGLDTLMYFYNLNRTEAEENVEAALQLEAELPFRPYCVEGSSKLFKHFSTDTGVGNTVTCPGFYAPQGREMRIPIRYPNIVDKLAEFHYGDLWLTNFEMETAGYYALGRLYGHEVISCNAIIANRATKEFSKHADKTIDNLIKYVLDKAVELD</sequence>
<dbReference type="GO" id="GO:0009116">
    <property type="term" value="P:nucleoside metabolic process"/>
    <property type="evidence" value="ECO:0007669"/>
    <property type="project" value="InterPro"/>
</dbReference>
<dbReference type="PANTHER" id="PTHR43691">
    <property type="entry name" value="URIDINE PHOSPHORYLASE"/>
    <property type="match status" value="1"/>
</dbReference>
<reference evidence="5" key="1">
    <citation type="submission" date="2021-01" db="EMBL/GenBank/DDBJ databases">
        <title>Marivirga sp. nov., isolated from intertidal surface sediments.</title>
        <authorList>
            <person name="Zhang M."/>
        </authorList>
    </citation>
    <scope>NUCLEOTIDE SEQUENCE</scope>
    <source>
        <strain evidence="5">SM1354</strain>
    </source>
</reference>
<evidence type="ECO:0000259" key="4">
    <source>
        <dbReference type="Pfam" id="PF01048"/>
    </source>
</evidence>
<dbReference type="GO" id="GO:0004850">
    <property type="term" value="F:uridine phosphorylase activity"/>
    <property type="evidence" value="ECO:0007669"/>
    <property type="project" value="UniProtKB-EC"/>
</dbReference>
<name>A0A937A964_9BACT</name>
<accession>A0A937A964</accession>
<dbReference type="SUPFAM" id="SSF53167">
    <property type="entry name" value="Purine and uridine phosphorylases"/>
    <property type="match status" value="1"/>
</dbReference>
<dbReference type="PANTHER" id="PTHR43691:SF11">
    <property type="entry name" value="FI09636P-RELATED"/>
    <property type="match status" value="1"/>
</dbReference>
<evidence type="ECO:0000256" key="2">
    <source>
        <dbReference type="ARBA" id="ARBA00021980"/>
    </source>
</evidence>
<dbReference type="CDD" id="cd00436">
    <property type="entry name" value="UP_TbUP-like"/>
    <property type="match status" value="1"/>
</dbReference>
<dbReference type="EC" id="2.4.2.3" evidence="1"/>
<organism evidence="5 6">
    <name type="scientific">Marivirga atlantica</name>
    <dbReference type="NCBI Taxonomy" id="1548457"/>
    <lineage>
        <taxon>Bacteria</taxon>
        <taxon>Pseudomonadati</taxon>
        <taxon>Bacteroidota</taxon>
        <taxon>Cytophagia</taxon>
        <taxon>Cytophagales</taxon>
        <taxon>Marivirgaceae</taxon>
        <taxon>Marivirga</taxon>
    </lineage>
</organism>
<keyword evidence="6" id="KW-1185">Reference proteome</keyword>
<proteinExistence type="predicted"/>
<evidence type="ECO:0000313" key="6">
    <source>
        <dbReference type="Proteomes" id="UP000642920"/>
    </source>
</evidence>
<protein>
    <recommendedName>
        <fullName evidence="2">Uridine phosphorylase</fullName>
        <ecNumber evidence="1">2.4.2.3</ecNumber>
    </recommendedName>
</protein>
<dbReference type="Pfam" id="PF01048">
    <property type="entry name" value="PNP_UDP_1"/>
    <property type="match status" value="1"/>
</dbReference>
<dbReference type="InterPro" id="IPR035994">
    <property type="entry name" value="Nucleoside_phosphorylase_sf"/>
</dbReference>
<dbReference type="Proteomes" id="UP000642920">
    <property type="component" value="Unassembled WGS sequence"/>
</dbReference>
<dbReference type="GO" id="GO:0005829">
    <property type="term" value="C:cytosol"/>
    <property type="evidence" value="ECO:0007669"/>
    <property type="project" value="TreeGrafter"/>
</dbReference>
<gene>
    <name evidence="5" type="ORF">JKP34_05195</name>
</gene>
<dbReference type="RefSeq" id="WP_201918393.1">
    <property type="nucleotide sequence ID" value="NZ_JAERQG010000001.1"/>
</dbReference>
<comment type="catalytic activity">
    <reaction evidence="3">
        <text>uridine + phosphate = alpha-D-ribose 1-phosphate + uracil</text>
        <dbReference type="Rhea" id="RHEA:24388"/>
        <dbReference type="ChEBI" id="CHEBI:16704"/>
        <dbReference type="ChEBI" id="CHEBI:17568"/>
        <dbReference type="ChEBI" id="CHEBI:43474"/>
        <dbReference type="ChEBI" id="CHEBI:57720"/>
        <dbReference type="EC" id="2.4.2.3"/>
    </reaction>
</comment>
<dbReference type="Gene3D" id="3.40.50.1580">
    <property type="entry name" value="Nucleoside phosphorylase domain"/>
    <property type="match status" value="1"/>
</dbReference>
<evidence type="ECO:0000256" key="1">
    <source>
        <dbReference type="ARBA" id="ARBA00011888"/>
    </source>
</evidence>
<evidence type="ECO:0000256" key="3">
    <source>
        <dbReference type="ARBA" id="ARBA00048447"/>
    </source>
</evidence>
<dbReference type="InterPro" id="IPR000845">
    <property type="entry name" value="Nucleoside_phosphorylase_d"/>
</dbReference>
<dbReference type="EMBL" id="JAERQG010000001">
    <property type="protein sequence ID" value="MBL0764636.1"/>
    <property type="molecule type" value="Genomic_DNA"/>
</dbReference>
<dbReference type="AlphaFoldDB" id="A0A937A964"/>